<dbReference type="SUPFAM" id="SSF53067">
    <property type="entry name" value="Actin-like ATPase domain"/>
    <property type="match status" value="1"/>
</dbReference>
<sequence length="293" mass="31445">MLALTTPTSAKSDAQILRVDTIAAQPAQRLLQLTEYVASHKLQGAACNLVLPPEFYALQQIERPPVDDSEMSAAAGWKIRDLLDYDLDDAIVEAFEFPDDALRGRPAQVNVVSARKTVLQDLITLVESSGLKLDTIDITELALRNLLLQIQSAEPPAKGIGLACLIMREHGGILVLVKDGNLYLTRRLDADMEGLGDPERQGATGQQLALEVQRSLDYVESQLGQVPPRRLFAASELHEEQMLKALDDTLGLQVLPLPSTEAGVAAAVIPSAGQWVACGAALRGQARLASGGA</sequence>
<dbReference type="InterPro" id="IPR043129">
    <property type="entry name" value="ATPase_NBD"/>
</dbReference>
<proteinExistence type="predicted"/>
<accession>A0ABP7NWJ6</accession>
<reference evidence="2" key="1">
    <citation type="journal article" date="2019" name="Int. J. Syst. Evol. Microbiol.">
        <title>The Global Catalogue of Microorganisms (GCM) 10K type strain sequencing project: providing services to taxonomists for standard genome sequencing and annotation.</title>
        <authorList>
            <consortium name="The Broad Institute Genomics Platform"/>
            <consortium name="The Broad Institute Genome Sequencing Center for Infectious Disease"/>
            <person name="Wu L."/>
            <person name="Ma J."/>
        </authorList>
    </citation>
    <scope>NUCLEOTIDE SEQUENCE [LARGE SCALE GENOMIC DNA]</scope>
    <source>
        <strain evidence="2">JCM 17555</strain>
    </source>
</reference>
<dbReference type="EMBL" id="BAABBO010000007">
    <property type="protein sequence ID" value="GAA3955620.1"/>
    <property type="molecule type" value="Genomic_DNA"/>
</dbReference>
<name>A0ABP7NWJ6_9GAMM</name>
<dbReference type="Gene3D" id="3.30.420.40">
    <property type="match status" value="2"/>
</dbReference>
<protein>
    <recommendedName>
        <fullName evidence="3">MSHA biogenesis protein MshI</fullName>
    </recommendedName>
</protein>
<keyword evidence="2" id="KW-1185">Reference proteome</keyword>
<gene>
    <name evidence="1" type="ORF">GCM10022278_12740</name>
</gene>
<evidence type="ECO:0008006" key="3">
    <source>
        <dbReference type="Google" id="ProtNLM"/>
    </source>
</evidence>
<organism evidence="1 2">
    <name type="scientific">Allohahella marinimesophila</name>
    <dbReference type="NCBI Taxonomy" id="1054972"/>
    <lineage>
        <taxon>Bacteria</taxon>
        <taxon>Pseudomonadati</taxon>
        <taxon>Pseudomonadota</taxon>
        <taxon>Gammaproteobacteria</taxon>
        <taxon>Oceanospirillales</taxon>
        <taxon>Hahellaceae</taxon>
        <taxon>Allohahella</taxon>
    </lineage>
</organism>
<evidence type="ECO:0000313" key="2">
    <source>
        <dbReference type="Proteomes" id="UP001501337"/>
    </source>
</evidence>
<evidence type="ECO:0000313" key="1">
    <source>
        <dbReference type="EMBL" id="GAA3955620.1"/>
    </source>
</evidence>
<comment type="caution">
    <text evidence="1">The sequence shown here is derived from an EMBL/GenBank/DDBJ whole genome shotgun (WGS) entry which is preliminary data.</text>
</comment>
<dbReference type="Proteomes" id="UP001501337">
    <property type="component" value="Unassembled WGS sequence"/>
</dbReference>
<dbReference type="Gene3D" id="3.30.1490.300">
    <property type="match status" value="1"/>
</dbReference>